<sequence>MSALADDETRTISDLARSIARDRETARRLSMTFACRLLDLCLVEVAMVWQGRDELASPPTASGGPLAALVETKMRLAMAEQNGDGLASHRT</sequence>
<dbReference type="EMBL" id="VZDO01000023">
    <property type="protein sequence ID" value="KAB0676400.1"/>
    <property type="molecule type" value="Genomic_DNA"/>
</dbReference>
<name>A0A7V7PKR8_9HYPH</name>
<dbReference type="AlphaFoldDB" id="A0A7V7PKR8"/>
<organism evidence="1 2">
    <name type="scientific">Plantimonas leprariae</name>
    <dbReference type="NCBI Taxonomy" id="2615207"/>
    <lineage>
        <taxon>Bacteria</taxon>
        <taxon>Pseudomonadati</taxon>
        <taxon>Pseudomonadota</taxon>
        <taxon>Alphaproteobacteria</taxon>
        <taxon>Hyphomicrobiales</taxon>
        <taxon>Aurantimonadaceae</taxon>
        <taxon>Plantimonas</taxon>
    </lineage>
</organism>
<gene>
    <name evidence="1" type="ORF">F6X38_21120</name>
</gene>
<keyword evidence="2" id="KW-1185">Reference proteome</keyword>
<dbReference type="RefSeq" id="WP_150973331.1">
    <property type="nucleotide sequence ID" value="NZ_VZDO01000023.1"/>
</dbReference>
<evidence type="ECO:0000313" key="2">
    <source>
        <dbReference type="Proteomes" id="UP000432089"/>
    </source>
</evidence>
<comment type="caution">
    <text evidence="1">The sequence shown here is derived from an EMBL/GenBank/DDBJ whole genome shotgun (WGS) entry which is preliminary data.</text>
</comment>
<reference evidence="1 2" key="1">
    <citation type="submission" date="2019-09" db="EMBL/GenBank/DDBJ databases">
        <title>YIM 132180 draft genome.</title>
        <authorList>
            <person name="Zhang K."/>
        </authorList>
    </citation>
    <scope>NUCLEOTIDE SEQUENCE [LARGE SCALE GENOMIC DNA]</scope>
    <source>
        <strain evidence="1 2">YIM 132180</strain>
    </source>
</reference>
<dbReference type="Proteomes" id="UP000432089">
    <property type="component" value="Unassembled WGS sequence"/>
</dbReference>
<accession>A0A7V7PKR8</accession>
<proteinExistence type="predicted"/>
<protein>
    <submittedName>
        <fullName evidence="1">Uncharacterized protein</fullName>
    </submittedName>
</protein>
<evidence type="ECO:0000313" key="1">
    <source>
        <dbReference type="EMBL" id="KAB0676400.1"/>
    </source>
</evidence>